<comment type="pathway">
    <text evidence="1">Metabolic intermediate biosynthesis; chorismate biosynthesis; chorismate from D-erythrose 4-phosphate and phosphoenolpyruvate: step 4/7.</text>
</comment>
<evidence type="ECO:0000313" key="6">
    <source>
        <dbReference type="EMBL" id="MEM5339641.1"/>
    </source>
</evidence>
<dbReference type="SUPFAM" id="SSF51735">
    <property type="entry name" value="NAD(P)-binding Rossmann-fold domains"/>
    <property type="match status" value="1"/>
</dbReference>
<dbReference type="EMBL" id="JAZHGA010000004">
    <property type="protein sequence ID" value="MEM5339641.1"/>
    <property type="molecule type" value="Genomic_DNA"/>
</dbReference>
<dbReference type="Pfam" id="PF08501">
    <property type="entry name" value="Shikimate_dh_N"/>
    <property type="match status" value="1"/>
</dbReference>
<dbReference type="InterPro" id="IPR046346">
    <property type="entry name" value="Aminoacid_DH-like_N_sf"/>
</dbReference>
<dbReference type="PANTHER" id="PTHR21089">
    <property type="entry name" value="SHIKIMATE DEHYDROGENASE"/>
    <property type="match status" value="1"/>
</dbReference>
<reference evidence="6 7" key="1">
    <citation type="submission" date="2024-01" db="EMBL/GenBank/DDBJ databases">
        <title>The diversity of rhizobia nodulating Mimosa spp. in eleven states of Brazil covering several biomes is determined by host plant, location, and edaphic factors.</title>
        <authorList>
            <person name="Rouws L."/>
            <person name="Barauna A."/>
            <person name="Beukes C."/>
            <person name="De Faria S.M."/>
            <person name="Gross E."/>
            <person name="Dos Reis Junior F.B."/>
            <person name="Simon M."/>
            <person name="Maluk M."/>
            <person name="Odee D.W."/>
            <person name="Kenicer G."/>
            <person name="Young J.P.W."/>
            <person name="Reis V.M."/>
            <person name="Zilli J."/>
            <person name="James E.K."/>
        </authorList>
    </citation>
    <scope>NUCLEOTIDE SEQUENCE [LARGE SCALE GENOMIC DNA]</scope>
    <source>
        <strain evidence="6 7">JPY530</strain>
    </source>
</reference>
<evidence type="ECO:0000256" key="1">
    <source>
        <dbReference type="ARBA" id="ARBA00004871"/>
    </source>
</evidence>
<name>A0ABU9QY36_9BURK</name>
<keyword evidence="4" id="KW-1133">Transmembrane helix</keyword>
<keyword evidence="4" id="KW-0472">Membrane</keyword>
<evidence type="ECO:0000256" key="4">
    <source>
        <dbReference type="SAM" id="Phobius"/>
    </source>
</evidence>
<evidence type="ECO:0000313" key="7">
    <source>
        <dbReference type="Proteomes" id="UP001481677"/>
    </source>
</evidence>
<keyword evidence="3" id="KW-0028">Amino-acid biosynthesis</keyword>
<gene>
    <name evidence="6" type="ORF">V4C56_08340</name>
</gene>
<comment type="caution">
    <text evidence="6">The sequence shown here is derived from an EMBL/GenBank/DDBJ whole genome shotgun (WGS) entry which is preliminary data.</text>
</comment>
<sequence length="300" mass="32350">MKQTMITGKTSVLFMVADPIEQVRTPEIFNKVFPLCDLDAVMVPLHVEPVNLESTIRSLFKSKTTRGMVLSIPHKTAAAGIVDRRSNGAITANAVNAIRRGDDGQLDGDLFDGTGFAKSMDRYSMQYRGKSVLLLGAGGAASAIAAALAEGEAARIAIYDIDEAKAQSVASSVAERYGIPSSAQKTNDPGGFEVVINATPLGLKADDPLPIAPERIERSAIVCDILMKNQPTPLLRAAMSRGNVVLPGFDMLILQSPQFLDFFGLHQAAEFLRRDDTIARDMLFPPELRNLVPRGARSEP</sequence>
<proteinExistence type="predicted"/>
<evidence type="ECO:0000256" key="3">
    <source>
        <dbReference type="ARBA" id="ARBA00023141"/>
    </source>
</evidence>
<dbReference type="PANTHER" id="PTHR21089:SF1">
    <property type="entry name" value="BIFUNCTIONAL 3-DEHYDROQUINATE DEHYDRATASE_SHIKIMATE DEHYDROGENASE, CHLOROPLASTIC"/>
    <property type="match status" value="1"/>
</dbReference>
<dbReference type="InterPro" id="IPR013708">
    <property type="entry name" value="Shikimate_DH-bd_N"/>
</dbReference>
<dbReference type="Gene3D" id="3.40.50.10860">
    <property type="entry name" value="Leucine Dehydrogenase, chain A, domain 1"/>
    <property type="match status" value="1"/>
</dbReference>
<keyword evidence="2" id="KW-0560">Oxidoreductase</keyword>
<accession>A0ABU9QY36</accession>
<feature type="domain" description="Shikimate dehydrogenase substrate binding N-terminal" evidence="5">
    <location>
        <begin position="16"/>
        <end position="98"/>
    </location>
</feature>
<dbReference type="RefSeq" id="WP_240057472.1">
    <property type="nucleotide sequence ID" value="NZ_JAZHFZ010000004.1"/>
</dbReference>
<dbReference type="InterPro" id="IPR022893">
    <property type="entry name" value="Shikimate_DH_fam"/>
</dbReference>
<dbReference type="InterPro" id="IPR036291">
    <property type="entry name" value="NAD(P)-bd_dom_sf"/>
</dbReference>
<evidence type="ECO:0000256" key="2">
    <source>
        <dbReference type="ARBA" id="ARBA00023002"/>
    </source>
</evidence>
<dbReference type="Proteomes" id="UP001481677">
    <property type="component" value="Unassembled WGS sequence"/>
</dbReference>
<evidence type="ECO:0000259" key="5">
    <source>
        <dbReference type="Pfam" id="PF08501"/>
    </source>
</evidence>
<keyword evidence="7" id="KW-1185">Reference proteome</keyword>
<keyword evidence="4" id="KW-0812">Transmembrane</keyword>
<organism evidence="6 7">
    <name type="scientific">Paraburkholderia azotifigens</name>
    <dbReference type="NCBI Taxonomy" id="2057004"/>
    <lineage>
        <taxon>Bacteria</taxon>
        <taxon>Pseudomonadati</taxon>
        <taxon>Pseudomonadota</taxon>
        <taxon>Betaproteobacteria</taxon>
        <taxon>Burkholderiales</taxon>
        <taxon>Burkholderiaceae</taxon>
        <taxon>Paraburkholderia</taxon>
    </lineage>
</organism>
<dbReference type="Gene3D" id="3.40.50.720">
    <property type="entry name" value="NAD(P)-binding Rossmann-like Domain"/>
    <property type="match status" value="1"/>
</dbReference>
<keyword evidence="3" id="KW-0057">Aromatic amino acid biosynthesis</keyword>
<protein>
    <submittedName>
        <fullName evidence="6">Shikimate dehydrogenase</fullName>
    </submittedName>
</protein>
<dbReference type="SUPFAM" id="SSF53223">
    <property type="entry name" value="Aminoacid dehydrogenase-like, N-terminal domain"/>
    <property type="match status" value="1"/>
</dbReference>
<feature type="transmembrane region" description="Helical" evidence="4">
    <location>
        <begin position="132"/>
        <end position="149"/>
    </location>
</feature>